<feature type="chain" id="PRO_5045408428" evidence="2">
    <location>
        <begin position="33"/>
        <end position="267"/>
    </location>
</feature>
<keyword evidence="4" id="KW-1185">Reference proteome</keyword>
<evidence type="ECO:0000313" key="3">
    <source>
        <dbReference type="EMBL" id="MCQ8278944.1"/>
    </source>
</evidence>
<feature type="region of interest" description="Disordered" evidence="1">
    <location>
        <begin position="121"/>
        <end position="143"/>
    </location>
</feature>
<evidence type="ECO:0000256" key="2">
    <source>
        <dbReference type="SAM" id="SignalP"/>
    </source>
</evidence>
<protein>
    <submittedName>
        <fullName evidence="3">DUF3108 domain-containing protein</fullName>
    </submittedName>
</protein>
<name>A0ABT1W7U2_9PROT</name>
<gene>
    <name evidence="3" type="ORF">NFI95_10850</name>
</gene>
<reference evidence="3 4" key="1">
    <citation type="submission" date="2022-06" db="EMBL/GenBank/DDBJ databases">
        <title>Endosaccharibacter gen. nov., sp. nov., endophytic bacteria isolated from sugarcane.</title>
        <authorList>
            <person name="Pitiwittayakul N."/>
            <person name="Yukphan P."/>
            <person name="Charoenyingcharoen P."/>
            <person name="Tanasupawat S."/>
        </authorList>
    </citation>
    <scope>NUCLEOTIDE SEQUENCE [LARGE SCALE GENOMIC DNA]</scope>
    <source>
        <strain evidence="3 4">KSS8</strain>
    </source>
</reference>
<comment type="caution">
    <text evidence="3">The sequence shown here is derived from an EMBL/GenBank/DDBJ whole genome shotgun (WGS) entry which is preliminary data.</text>
</comment>
<feature type="compositionally biased region" description="Basic and acidic residues" evidence="1">
    <location>
        <begin position="132"/>
        <end position="143"/>
    </location>
</feature>
<evidence type="ECO:0000256" key="1">
    <source>
        <dbReference type="SAM" id="MobiDB-lite"/>
    </source>
</evidence>
<sequence>MSKPMRPVSCILRLTCGIVLSLGYGVSAQAEALHTLSVDYALSSHGLTLVDMQTRTQIGPEGYAISVHTRTVGIVGMLARSDVWSTGSGRFAGDRVIPESFRSAGHSRGANREVRIAYPDGDPVLETLTPPEPDREPVPPERTRGAVDTLAAVVELSRLVARTGRCDGQALVFDGRRLSRLEVTTVGEEAVADAGAFSGRALRCDFVSRQLGGFLRDETRARLLKPLHGSAWLAPPIAGAPVAAVKAVFESPLWGRATLRLRSARAD</sequence>
<accession>A0ABT1W7U2</accession>
<dbReference type="RefSeq" id="WP_422864428.1">
    <property type="nucleotide sequence ID" value="NZ_JAMSKV010000009.1"/>
</dbReference>
<dbReference type="InterPro" id="IPR021457">
    <property type="entry name" value="DUF3108"/>
</dbReference>
<dbReference type="Pfam" id="PF11306">
    <property type="entry name" value="DUF3108"/>
    <property type="match status" value="1"/>
</dbReference>
<dbReference type="Proteomes" id="UP001524587">
    <property type="component" value="Unassembled WGS sequence"/>
</dbReference>
<evidence type="ECO:0000313" key="4">
    <source>
        <dbReference type="Proteomes" id="UP001524587"/>
    </source>
</evidence>
<proteinExistence type="predicted"/>
<keyword evidence="2" id="KW-0732">Signal</keyword>
<dbReference type="EMBL" id="JAMSKV010000009">
    <property type="protein sequence ID" value="MCQ8278944.1"/>
    <property type="molecule type" value="Genomic_DNA"/>
</dbReference>
<feature type="signal peptide" evidence="2">
    <location>
        <begin position="1"/>
        <end position="32"/>
    </location>
</feature>
<organism evidence="3 4">
    <name type="scientific">Endosaccharibacter trunci</name>
    <dbReference type="NCBI Taxonomy" id="2812733"/>
    <lineage>
        <taxon>Bacteria</taxon>
        <taxon>Pseudomonadati</taxon>
        <taxon>Pseudomonadota</taxon>
        <taxon>Alphaproteobacteria</taxon>
        <taxon>Acetobacterales</taxon>
        <taxon>Acetobacteraceae</taxon>
        <taxon>Endosaccharibacter</taxon>
    </lineage>
</organism>